<feature type="domain" description="EF-hand" evidence="4">
    <location>
        <begin position="2"/>
        <end position="37"/>
    </location>
</feature>
<gene>
    <name evidence="5" type="ORF">FSB_LOCUS17850</name>
</gene>
<feature type="domain" description="EF-hand" evidence="4">
    <location>
        <begin position="111"/>
        <end position="142"/>
    </location>
</feature>
<evidence type="ECO:0000313" key="5">
    <source>
        <dbReference type="EMBL" id="SPC89968.1"/>
    </source>
</evidence>
<organism evidence="5">
    <name type="scientific">Fagus sylvatica</name>
    <name type="common">Beechnut</name>
    <dbReference type="NCBI Taxonomy" id="28930"/>
    <lineage>
        <taxon>Eukaryota</taxon>
        <taxon>Viridiplantae</taxon>
        <taxon>Streptophyta</taxon>
        <taxon>Embryophyta</taxon>
        <taxon>Tracheophyta</taxon>
        <taxon>Spermatophyta</taxon>
        <taxon>Magnoliopsida</taxon>
        <taxon>eudicotyledons</taxon>
        <taxon>Gunneridae</taxon>
        <taxon>Pentapetalae</taxon>
        <taxon>rosids</taxon>
        <taxon>fabids</taxon>
        <taxon>Fagales</taxon>
        <taxon>Fagaceae</taxon>
        <taxon>Fagus</taxon>
    </lineage>
</organism>
<dbReference type="InterPro" id="IPR011992">
    <property type="entry name" value="EF-hand-dom_pair"/>
</dbReference>
<dbReference type="CDD" id="cd00051">
    <property type="entry name" value="EFh"/>
    <property type="match status" value="2"/>
</dbReference>
<dbReference type="AlphaFoldDB" id="A0A2N9FRY5"/>
<keyword evidence="2" id="KW-0677">Repeat</keyword>
<dbReference type="PROSITE" id="PS00018">
    <property type="entry name" value="EF_HAND_1"/>
    <property type="match status" value="3"/>
</dbReference>
<dbReference type="SMART" id="SM00054">
    <property type="entry name" value="EFh"/>
    <property type="match status" value="4"/>
</dbReference>
<evidence type="ECO:0000259" key="4">
    <source>
        <dbReference type="PROSITE" id="PS50222"/>
    </source>
</evidence>
<dbReference type="SUPFAM" id="SSF47473">
    <property type="entry name" value="EF-hand"/>
    <property type="match status" value="1"/>
</dbReference>
<reference evidence="5" key="1">
    <citation type="submission" date="2018-02" db="EMBL/GenBank/DDBJ databases">
        <authorList>
            <person name="Cohen D.B."/>
            <person name="Kent A.D."/>
        </authorList>
    </citation>
    <scope>NUCLEOTIDE SEQUENCE</scope>
</reference>
<proteinExistence type="predicted"/>
<dbReference type="EMBL" id="OIVN01001113">
    <property type="protein sequence ID" value="SPC89968.1"/>
    <property type="molecule type" value="Genomic_DNA"/>
</dbReference>
<dbReference type="FunFam" id="1.10.238.10:FF:000001">
    <property type="entry name" value="Calmodulin 1"/>
    <property type="match status" value="1"/>
</dbReference>
<keyword evidence="3" id="KW-0106">Calcium</keyword>
<evidence type="ECO:0000256" key="1">
    <source>
        <dbReference type="ARBA" id="ARBA00022723"/>
    </source>
</evidence>
<evidence type="ECO:0000256" key="2">
    <source>
        <dbReference type="ARBA" id="ARBA00022737"/>
    </source>
</evidence>
<dbReference type="PROSITE" id="PS50222">
    <property type="entry name" value="EF_HAND_2"/>
    <property type="match status" value="3"/>
</dbReference>
<dbReference type="Gene3D" id="1.10.238.10">
    <property type="entry name" value="EF-hand"/>
    <property type="match status" value="2"/>
</dbReference>
<name>A0A2N9FRY5_FAGSY</name>
<dbReference type="Pfam" id="PF13499">
    <property type="entry name" value="EF-hand_7"/>
    <property type="match status" value="2"/>
</dbReference>
<keyword evidence="1" id="KW-0479">Metal-binding</keyword>
<dbReference type="InterPro" id="IPR002048">
    <property type="entry name" value="EF_hand_dom"/>
</dbReference>
<dbReference type="PANTHER" id="PTHR10891">
    <property type="entry name" value="EF-HAND CALCIUM-BINDING DOMAIN CONTAINING PROTEIN"/>
    <property type="match status" value="1"/>
</dbReference>
<evidence type="ECO:0000256" key="3">
    <source>
        <dbReference type="ARBA" id="ARBA00022837"/>
    </source>
</evidence>
<feature type="domain" description="EF-hand" evidence="4">
    <location>
        <begin position="38"/>
        <end position="73"/>
    </location>
</feature>
<sequence>MNKCGAYNRVFQHFDEDKDGKISALELCHCIGSIGGELLIEEAETVIESLDSDGDGLLGLEDFFGLMESGSEEDKIKDLREAFDQVYDTDGAECITPKSLKCTLSRLGESRTLEECVLMINQFDLDGNGVLTFEEFKVMMIQ</sequence>
<dbReference type="InterPro" id="IPR039647">
    <property type="entry name" value="EF_hand_pair_protein_CML-like"/>
</dbReference>
<protein>
    <recommendedName>
        <fullName evidence="4">EF-hand domain-containing protein</fullName>
    </recommendedName>
</protein>
<accession>A0A2N9FRY5</accession>
<dbReference type="InterPro" id="IPR018247">
    <property type="entry name" value="EF_Hand_1_Ca_BS"/>
</dbReference>
<dbReference type="GO" id="GO:0005509">
    <property type="term" value="F:calcium ion binding"/>
    <property type="evidence" value="ECO:0007669"/>
    <property type="project" value="InterPro"/>
</dbReference>